<feature type="transmembrane region" description="Helical" evidence="1">
    <location>
        <begin position="450"/>
        <end position="475"/>
    </location>
</feature>
<dbReference type="AlphaFoldDB" id="A4BLR8"/>
<evidence type="ECO:0000313" key="2">
    <source>
        <dbReference type="EMBL" id="EAR23256.1"/>
    </source>
</evidence>
<feature type="transmembrane region" description="Helical" evidence="1">
    <location>
        <begin position="328"/>
        <end position="350"/>
    </location>
</feature>
<dbReference type="RefSeq" id="WP_005004337.1">
    <property type="nucleotide sequence ID" value="NZ_CH672427.1"/>
</dbReference>
<feature type="transmembrane region" description="Helical" evidence="1">
    <location>
        <begin position="21"/>
        <end position="40"/>
    </location>
</feature>
<accession>A4BLR8</accession>
<organism evidence="2 3">
    <name type="scientific">Nitrococcus mobilis Nb-231</name>
    <dbReference type="NCBI Taxonomy" id="314278"/>
    <lineage>
        <taxon>Bacteria</taxon>
        <taxon>Pseudomonadati</taxon>
        <taxon>Pseudomonadota</taxon>
        <taxon>Gammaproteobacteria</taxon>
        <taxon>Chromatiales</taxon>
        <taxon>Ectothiorhodospiraceae</taxon>
        <taxon>Nitrococcus</taxon>
    </lineage>
</organism>
<sequence>MKALLLILYEAGHELRAGLRSGIVTLVLLGLPLYLLMSLTNAEYMEKMAATDIPRNAPSLIYLMSTGCMFFLFFAWAWVFAQALLRDRQASLHEIVLSAPISLRSLLFGRFLGAAMVGTLLGGSVIVGFLCAPLLSWLDLVPTGTITAPAWQALWFSWLWLVVPSAFGIGALYFMITLRTRSMAGAFGLSAVLMLLWMIAVVVLEGGDINPFLAAVLDPSLFTLTHAQVESWTPEQKSQALLPISREFLLNRGLWCALPITGLAWLVTRVRRETLIFERTERPSRHAARMPELVCPETHPGPAQTPRWWNATATETHWRLRQTLRTRATLIGAALLVGVGVMAAFVHVIWHAEGPFQPHPDRLLPLLMTTIYLVTAFLVAAIAGLISRQDDVEGLKDILDAAPAPAFVRLFALTLTLVLITLILALLPGVAGLIVTALVTPESLALGTTLIYQTLVMAPALLELAMLALLVHALIRRPGLAYAASMLVTFTLVLNNELALVHYPPYKFGIPVQIHFSALTGWEPWRAYLLAMDGYKLGVAALFVALAGLVLPRGKLGRLREVRMRVPGPIGGLGLIALLGVIATGALLHQNLVTDGAYRSAEQEQRDQVGWERSTARTSGDFTAGGGELILDLDTLTREVQGHWRINDVHADTGVLHAELPPGFSLTSVQVNDQPASATAAHDHLILPLGSCADHGCQVELDWTLSLSGWPTNDHLPVLGGNQVWLRADWVVPRLGIDPDRAVRAPAERTRYDLTSEFIPPSASAAVPTQGVAPFGQWRWQLNVRRADQIWSEQGQTRGTLGFSLFLPDGAYTLKRDDLNVTSDPSRADVAKGVADDVRLMQACVSRRLGTSIEINDVVQWPRGLGGTRLAQDVLQLSEAPNWDVADKGTGRWLRQAHIAEAMARHYLTSASDLRRGHGSAWLSWGVAGAVGLLCVGDENGIKALRAVIQRRAETATQSLVNSSIPVSSLENAPTTGWARQYAPLAALSWTVRQTSSDLNSLLADIRHRQDLAAALTARLGAKPASRLLGPPLSFSPKGERWRWQDGGWQPLPSPADYHRLVRREGRIISVSGDTEKNPGVLLDNWPAYPRFAQHSESHDKPWLGDTNVE</sequence>
<dbReference type="Proteomes" id="UP000003374">
    <property type="component" value="Unassembled WGS sequence"/>
</dbReference>
<feature type="transmembrane region" description="Helical" evidence="1">
    <location>
        <begin position="482"/>
        <end position="503"/>
    </location>
</feature>
<feature type="transmembrane region" description="Helical" evidence="1">
    <location>
        <begin position="111"/>
        <end position="135"/>
    </location>
</feature>
<keyword evidence="1" id="KW-1133">Transmembrane helix</keyword>
<proteinExistence type="predicted"/>
<feature type="transmembrane region" description="Helical" evidence="1">
    <location>
        <begin position="362"/>
        <end position="386"/>
    </location>
</feature>
<name>A4BLR8_9GAMM</name>
<comment type="caution">
    <text evidence="2">The sequence shown here is derived from an EMBL/GenBank/DDBJ whole genome shotgun (WGS) entry which is preliminary data.</text>
</comment>
<keyword evidence="3" id="KW-1185">Reference proteome</keyword>
<dbReference type="HOGENOM" id="CLU_296632_0_0_6"/>
<evidence type="ECO:0000313" key="3">
    <source>
        <dbReference type="Proteomes" id="UP000003374"/>
    </source>
</evidence>
<evidence type="ECO:0000256" key="1">
    <source>
        <dbReference type="SAM" id="Phobius"/>
    </source>
</evidence>
<feature type="transmembrane region" description="Helical" evidence="1">
    <location>
        <begin position="60"/>
        <end position="81"/>
    </location>
</feature>
<keyword evidence="1" id="KW-0472">Membrane</keyword>
<reference evidence="2 3" key="1">
    <citation type="submission" date="2006-02" db="EMBL/GenBank/DDBJ databases">
        <authorList>
            <person name="Waterbury J."/>
            <person name="Ferriera S."/>
            <person name="Johnson J."/>
            <person name="Kravitz S."/>
            <person name="Halpern A."/>
            <person name="Remington K."/>
            <person name="Beeson K."/>
            <person name="Tran B."/>
            <person name="Rogers Y.-H."/>
            <person name="Friedman R."/>
            <person name="Venter J.C."/>
        </authorList>
    </citation>
    <scope>NUCLEOTIDE SEQUENCE [LARGE SCALE GENOMIC DNA]</scope>
    <source>
        <strain evidence="2 3">Nb-231</strain>
    </source>
</reference>
<keyword evidence="1" id="KW-0812">Transmembrane</keyword>
<feature type="transmembrane region" description="Helical" evidence="1">
    <location>
        <begin position="183"/>
        <end position="204"/>
    </location>
</feature>
<feature type="transmembrane region" description="Helical" evidence="1">
    <location>
        <begin position="566"/>
        <end position="588"/>
    </location>
</feature>
<feature type="transmembrane region" description="Helical" evidence="1">
    <location>
        <begin position="407"/>
        <end position="438"/>
    </location>
</feature>
<dbReference type="OrthoDB" id="7376534at2"/>
<dbReference type="STRING" id="314278.NB231_15588"/>
<dbReference type="eggNOG" id="COG1668">
    <property type="taxonomic scope" value="Bacteria"/>
</dbReference>
<feature type="transmembrane region" description="Helical" evidence="1">
    <location>
        <begin position="534"/>
        <end position="554"/>
    </location>
</feature>
<protein>
    <submittedName>
        <fullName evidence="2">Uncharacterized protein</fullName>
    </submittedName>
</protein>
<dbReference type="EMBL" id="AAOF01000001">
    <property type="protein sequence ID" value="EAR23256.1"/>
    <property type="molecule type" value="Genomic_DNA"/>
</dbReference>
<feature type="transmembrane region" description="Helical" evidence="1">
    <location>
        <begin position="249"/>
        <end position="267"/>
    </location>
</feature>
<feature type="transmembrane region" description="Helical" evidence="1">
    <location>
        <begin position="155"/>
        <end position="176"/>
    </location>
</feature>
<gene>
    <name evidence="2" type="ORF">NB231_15588</name>
</gene>